<dbReference type="KEGG" id="dax:FDQ92_04180"/>
<gene>
    <name evidence="5" type="primary">dprA</name>
    <name evidence="5" type="ORF">FDQ92_04180</name>
</gene>
<dbReference type="Gene3D" id="1.10.10.10">
    <property type="entry name" value="Winged helix-like DNA-binding domain superfamily/Winged helix DNA-binding domain"/>
    <property type="match status" value="1"/>
</dbReference>
<evidence type="ECO:0000256" key="1">
    <source>
        <dbReference type="ARBA" id="ARBA00006525"/>
    </source>
</evidence>
<dbReference type="InterPro" id="IPR057666">
    <property type="entry name" value="DrpA_SLOG"/>
</dbReference>
<dbReference type="Pfam" id="PF02481">
    <property type="entry name" value="DNA_processg_A"/>
    <property type="match status" value="1"/>
</dbReference>
<dbReference type="Proteomes" id="UP000298602">
    <property type="component" value="Chromosome"/>
</dbReference>
<dbReference type="AlphaFoldDB" id="A0A4V1ES03"/>
<sequence>MAWLRLKLTPGLGNRSILRLIRRFGSPVAAVKASRVQLDGISGIQERAKQALARGEVSRPPEREWEDLQAMGAELICLGDESYPANLKEIADPPAVLFVRGKLEPRDLVAVAVVGSRAASAVGMAFTERLCRELAGYGVTVVSGLAVGIDAAAHRGALNARGRTLGVLGCGLDVGYPQANRTLKENIVASGAVMTEFPLGTPPLAGHFPQRNRIISGLALGVVVVEAAQRSGSLITARAALEQGREVFAVPGTARNRRSAGPHRLLREGAKLVECAEDILEELRPHLVRRGGPDLPASAPTPADTPSGGPCDVTSEETTVLGCLDEQPLQIDQICRRLQWPAARVTALLLSLELKGLVRQLPGKYFVRP</sequence>
<dbReference type="GO" id="GO:0009294">
    <property type="term" value="P:DNA-mediated transformation"/>
    <property type="evidence" value="ECO:0007669"/>
    <property type="project" value="InterPro"/>
</dbReference>
<keyword evidence="6" id="KW-1185">Reference proteome</keyword>
<accession>A0A4V1ES03</accession>
<evidence type="ECO:0000256" key="2">
    <source>
        <dbReference type="SAM" id="MobiDB-lite"/>
    </source>
</evidence>
<comment type="similarity">
    <text evidence="1">Belongs to the DprA/Smf family.</text>
</comment>
<dbReference type="OrthoDB" id="9785707at2"/>
<feature type="compositionally biased region" description="Low complexity" evidence="2">
    <location>
        <begin position="293"/>
        <end position="307"/>
    </location>
</feature>
<dbReference type="Gene3D" id="3.40.50.450">
    <property type="match status" value="1"/>
</dbReference>
<protein>
    <submittedName>
        <fullName evidence="5">DNA-protecting protein DprA</fullName>
    </submittedName>
</protein>
<evidence type="ECO:0000259" key="3">
    <source>
        <dbReference type="Pfam" id="PF02481"/>
    </source>
</evidence>
<dbReference type="PANTHER" id="PTHR43022">
    <property type="entry name" value="PROTEIN SMF"/>
    <property type="match status" value="1"/>
</dbReference>
<feature type="region of interest" description="Disordered" evidence="2">
    <location>
        <begin position="290"/>
        <end position="314"/>
    </location>
</feature>
<dbReference type="Pfam" id="PF17782">
    <property type="entry name" value="WHD_DprA"/>
    <property type="match status" value="1"/>
</dbReference>
<organism evidence="5 6">
    <name type="scientific">Desulfoglaeba alkanexedens ALDC</name>
    <dbReference type="NCBI Taxonomy" id="980445"/>
    <lineage>
        <taxon>Bacteria</taxon>
        <taxon>Pseudomonadati</taxon>
        <taxon>Thermodesulfobacteriota</taxon>
        <taxon>Syntrophobacteria</taxon>
        <taxon>Syntrophobacterales</taxon>
        <taxon>Syntrophobacteraceae</taxon>
        <taxon>Desulfoglaeba</taxon>
    </lineage>
</organism>
<reference evidence="5 6" key="1">
    <citation type="submission" date="2019-05" db="EMBL/GenBank/DDBJ databases">
        <title>The Complete Genome Sequence of the n-alkane-degrading Desulfoglaeba alkanexedens ALDC reveals multiple alkylsuccinate synthase gene clusters.</title>
        <authorList>
            <person name="Callaghan A.V."/>
            <person name="Davidova I.A."/>
            <person name="Duncan K.E."/>
            <person name="Morris B."/>
            <person name="McInerney M.J."/>
        </authorList>
    </citation>
    <scope>NUCLEOTIDE SEQUENCE [LARGE SCALE GENOMIC DNA]</scope>
    <source>
        <strain evidence="5 6">ALDC</strain>
    </source>
</reference>
<dbReference type="InterPro" id="IPR036388">
    <property type="entry name" value="WH-like_DNA-bd_sf"/>
</dbReference>
<proteinExistence type="inferred from homology"/>
<dbReference type="InterPro" id="IPR041614">
    <property type="entry name" value="DprA_WH"/>
</dbReference>
<dbReference type="PANTHER" id="PTHR43022:SF1">
    <property type="entry name" value="PROTEIN SMF"/>
    <property type="match status" value="1"/>
</dbReference>
<evidence type="ECO:0000313" key="5">
    <source>
        <dbReference type="EMBL" id="QCQ23441.1"/>
    </source>
</evidence>
<name>A0A4V1ES03_9BACT</name>
<reference evidence="5 6" key="2">
    <citation type="submission" date="2019-05" db="EMBL/GenBank/DDBJ databases">
        <authorList>
            <person name="Suflita J.M."/>
            <person name="Marks C.R."/>
        </authorList>
    </citation>
    <scope>NUCLEOTIDE SEQUENCE [LARGE SCALE GENOMIC DNA]</scope>
    <source>
        <strain evidence="5 6">ALDC</strain>
    </source>
</reference>
<feature type="domain" description="Smf/DprA SLOG" evidence="3">
    <location>
        <begin position="75"/>
        <end position="283"/>
    </location>
</feature>
<dbReference type="NCBIfam" id="TIGR00732">
    <property type="entry name" value="dprA"/>
    <property type="match status" value="1"/>
</dbReference>
<evidence type="ECO:0000259" key="4">
    <source>
        <dbReference type="Pfam" id="PF17782"/>
    </source>
</evidence>
<evidence type="ECO:0000313" key="6">
    <source>
        <dbReference type="Proteomes" id="UP000298602"/>
    </source>
</evidence>
<dbReference type="EMBL" id="CP040098">
    <property type="protein sequence ID" value="QCQ23441.1"/>
    <property type="molecule type" value="Genomic_DNA"/>
</dbReference>
<dbReference type="SUPFAM" id="SSF102405">
    <property type="entry name" value="MCP/YpsA-like"/>
    <property type="match status" value="1"/>
</dbReference>
<feature type="domain" description="DprA winged helix" evidence="4">
    <location>
        <begin position="310"/>
        <end position="364"/>
    </location>
</feature>
<dbReference type="InterPro" id="IPR003488">
    <property type="entry name" value="DprA"/>
</dbReference>